<feature type="domain" description="Peptidase M16 N-terminal" evidence="7">
    <location>
        <begin position="1"/>
        <end position="86"/>
    </location>
</feature>
<dbReference type="GO" id="GO:0046872">
    <property type="term" value="F:metal ion binding"/>
    <property type="evidence" value="ECO:0007669"/>
    <property type="project" value="UniProtKB-KW"/>
</dbReference>
<keyword evidence="6" id="KW-0482">Metalloprotease</keyword>
<keyword evidence="3" id="KW-0479">Metal-binding</keyword>
<evidence type="ECO:0000256" key="3">
    <source>
        <dbReference type="ARBA" id="ARBA00022723"/>
    </source>
</evidence>
<name>A0A8W7PG18_ANOCL</name>
<comment type="similarity">
    <text evidence="1">Belongs to the peptidase M16 family.</text>
</comment>
<dbReference type="InterPro" id="IPR050626">
    <property type="entry name" value="Peptidase_M16"/>
</dbReference>
<sequence length="710" mass="82810">MIFMGSKKYPRENEYDSFISKCGGFDNAVTDLEETTFYFEIDEAHLDGALDRFASLFTEPLMLRDSVCRERDAVESEFQTNKNRFTPAREQLIASLDVQTGANFGFEKNSLYTLFGVSITMTDRGLENVEQILKAVYSFVRLLKREGPVEWIYKELQELEATSFRYRKEKEASDNVEELVVNMRYYPSEHIITGSELYFKYDPNEIWTVINNLNKPQFNLMISSTKPYRNVTYNRTEAWFGTEYVELEKIFENDLCELWFRQDNKFRLPSALISALAGLFASIIKYQIAEELYPAEVAGLNYELYSAEKGFVLKIDGYNEKLPIIADEISASMGRFAEIFKESIFDLIKDKLEKIYYNEVMKPNKLNRDVRLKLVQLNHWSTWEKFEHLKHFTINDVRQFGKDFFKNFKIQALIQGNVEKETAKQVIDKVLSNLNGSPIGDIKTVESKAREIPIGDNYLRVSNFRENDINTVTTTFYQAGPVTPFLHACLELLVSLLEEPLFDMLRTKEQLGYDVSTTLRDNAGILGLSFTIHSQENKFNYQYIDERIEIFNQNFLELLHKMTDIDFELVKTSLKHRKQVVDTDLKNEASRNWGEITTEEYIFNRNSLEVQEIIKLSKTDVLRLFQTLVMDPTTRRKLCVQVVGNNDKITNNTALTYSNIDTKRAASFQLNYIYHEEPLKDDCRYIGDIESFTKQLKVYNMVKMDFCTGN</sequence>
<keyword evidence="2" id="KW-0645">Protease</keyword>
<evidence type="ECO:0000256" key="1">
    <source>
        <dbReference type="ARBA" id="ARBA00007261"/>
    </source>
</evidence>
<dbReference type="AlphaFoldDB" id="A0A8W7PG18"/>
<evidence type="ECO:0000259" key="8">
    <source>
        <dbReference type="Pfam" id="PF05193"/>
    </source>
</evidence>
<accession>A0A8W7PG18</accession>
<dbReference type="Pfam" id="PF05193">
    <property type="entry name" value="Peptidase_M16_C"/>
    <property type="match status" value="1"/>
</dbReference>
<evidence type="ECO:0000256" key="4">
    <source>
        <dbReference type="ARBA" id="ARBA00022801"/>
    </source>
</evidence>
<dbReference type="GO" id="GO:0006508">
    <property type="term" value="P:proteolysis"/>
    <property type="evidence" value="ECO:0007669"/>
    <property type="project" value="UniProtKB-KW"/>
</dbReference>
<proteinExistence type="inferred from homology"/>
<dbReference type="PANTHER" id="PTHR43690:SF18">
    <property type="entry name" value="INSULIN-DEGRADING ENZYME-RELATED"/>
    <property type="match status" value="1"/>
</dbReference>
<dbReference type="InterPro" id="IPR007863">
    <property type="entry name" value="Peptidase_M16_C"/>
</dbReference>
<feature type="domain" description="Peptidase M16 C-terminal" evidence="8">
    <location>
        <begin position="392"/>
        <end position="574"/>
    </location>
</feature>
<protein>
    <recommendedName>
        <fullName evidence="11">Peptidase M16 middle/third domain-containing protein</fullName>
    </recommendedName>
</protein>
<evidence type="ECO:0000259" key="9">
    <source>
        <dbReference type="Pfam" id="PF16187"/>
    </source>
</evidence>
<evidence type="ECO:0000259" key="7">
    <source>
        <dbReference type="Pfam" id="PF00675"/>
    </source>
</evidence>
<evidence type="ECO:0000256" key="6">
    <source>
        <dbReference type="ARBA" id="ARBA00023049"/>
    </source>
</evidence>
<evidence type="ECO:0000313" key="10">
    <source>
        <dbReference type="EnsemblMetazoa" id="ACOM031162-PA.1"/>
    </source>
</evidence>
<evidence type="ECO:0000256" key="5">
    <source>
        <dbReference type="ARBA" id="ARBA00022833"/>
    </source>
</evidence>
<dbReference type="InterPro" id="IPR011765">
    <property type="entry name" value="Pept_M16_N"/>
</dbReference>
<keyword evidence="5" id="KW-0862">Zinc</keyword>
<dbReference type="InterPro" id="IPR011249">
    <property type="entry name" value="Metalloenz_LuxS/M16"/>
</dbReference>
<reference evidence="10" key="1">
    <citation type="submission" date="2022-08" db="UniProtKB">
        <authorList>
            <consortium name="EnsemblMetazoa"/>
        </authorList>
    </citation>
    <scope>IDENTIFICATION</scope>
</reference>
<organism evidence="10">
    <name type="scientific">Anopheles coluzzii</name>
    <name type="common">African malaria mosquito</name>
    <dbReference type="NCBI Taxonomy" id="1518534"/>
    <lineage>
        <taxon>Eukaryota</taxon>
        <taxon>Metazoa</taxon>
        <taxon>Ecdysozoa</taxon>
        <taxon>Arthropoda</taxon>
        <taxon>Hexapoda</taxon>
        <taxon>Insecta</taxon>
        <taxon>Pterygota</taxon>
        <taxon>Neoptera</taxon>
        <taxon>Endopterygota</taxon>
        <taxon>Diptera</taxon>
        <taxon>Nematocera</taxon>
        <taxon>Culicoidea</taxon>
        <taxon>Culicidae</taxon>
        <taxon>Anophelinae</taxon>
        <taxon>Anopheles</taxon>
    </lineage>
</organism>
<dbReference type="SUPFAM" id="SSF63411">
    <property type="entry name" value="LuxS/MPP-like metallohydrolase"/>
    <property type="match status" value="4"/>
</dbReference>
<feature type="domain" description="Peptidase M16 middle/third" evidence="9">
    <location>
        <begin position="249"/>
        <end position="387"/>
    </location>
</feature>
<evidence type="ECO:0000256" key="2">
    <source>
        <dbReference type="ARBA" id="ARBA00022670"/>
    </source>
</evidence>
<dbReference type="GO" id="GO:0008237">
    <property type="term" value="F:metallopeptidase activity"/>
    <property type="evidence" value="ECO:0007669"/>
    <property type="project" value="UniProtKB-KW"/>
</dbReference>
<dbReference type="EnsemblMetazoa" id="ACOM031162-RA">
    <property type="protein sequence ID" value="ACOM031162-PA.1"/>
    <property type="gene ID" value="ACOM031162"/>
</dbReference>
<dbReference type="InterPro" id="IPR032632">
    <property type="entry name" value="Peptidase_M16_M"/>
</dbReference>
<dbReference type="Pfam" id="PF00675">
    <property type="entry name" value="Peptidase_M16"/>
    <property type="match status" value="1"/>
</dbReference>
<dbReference type="Pfam" id="PF16187">
    <property type="entry name" value="Peptidase_M16_M"/>
    <property type="match status" value="2"/>
</dbReference>
<dbReference type="Proteomes" id="UP000075882">
    <property type="component" value="Unassembled WGS sequence"/>
</dbReference>
<dbReference type="Gene3D" id="3.30.830.10">
    <property type="entry name" value="Metalloenzyme, LuxS/M16 peptidase-like"/>
    <property type="match status" value="3"/>
</dbReference>
<keyword evidence="4" id="KW-0378">Hydrolase</keyword>
<evidence type="ECO:0008006" key="11">
    <source>
        <dbReference type="Google" id="ProtNLM"/>
    </source>
</evidence>
<dbReference type="PANTHER" id="PTHR43690">
    <property type="entry name" value="NARDILYSIN"/>
    <property type="match status" value="1"/>
</dbReference>
<feature type="domain" description="Peptidase M16 middle/third" evidence="9">
    <location>
        <begin position="164"/>
        <end position="245"/>
    </location>
</feature>
<dbReference type="VEuPathDB" id="VectorBase:ACON2_030262"/>